<dbReference type="Proteomes" id="UP000178427">
    <property type="component" value="Unassembled WGS sequence"/>
</dbReference>
<evidence type="ECO:0000313" key="2">
    <source>
        <dbReference type="EMBL" id="OGG73733.1"/>
    </source>
</evidence>
<keyword evidence="1" id="KW-0812">Transmembrane</keyword>
<feature type="transmembrane region" description="Helical" evidence="1">
    <location>
        <begin position="130"/>
        <end position="149"/>
    </location>
</feature>
<dbReference type="Pfam" id="PF13367">
    <property type="entry name" value="PrsW-protease"/>
    <property type="match status" value="1"/>
</dbReference>
<evidence type="ECO:0000256" key="1">
    <source>
        <dbReference type="SAM" id="Phobius"/>
    </source>
</evidence>
<dbReference type="PANTHER" id="PTHR36844:SF1">
    <property type="entry name" value="PROTEASE PRSW"/>
    <property type="match status" value="1"/>
</dbReference>
<dbReference type="STRING" id="1798513.A3A40_01485"/>
<name>A0A1F6EJ93_9BACT</name>
<feature type="transmembrane region" description="Helical" evidence="1">
    <location>
        <begin position="87"/>
        <end position="104"/>
    </location>
</feature>
<accession>A0A1F6EJ93</accession>
<reference evidence="2 3" key="1">
    <citation type="journal article" date="2016" name="Nat. Commun.">
        <title>Thousands of microbial genomes shed light on interconnected biogeochemical processes in an aquifer system.</title>
        <authorList>
            <person name="Anantharaman K."/>
            <person name="Brown C.T."/>
            <person name="Hug L.A."/>
            <person name="Sharon I."/>
            <person name="Castelle C.J."/>
            <person name="Probst A.J."/>
            <person name="Thomas B.C."/>
            <person name="Singh A."/>
            <person name="Wilkins M.J."/>
            <person name="Karaoz U."/>
            <person name="Brodie E.L."/>
            <person name="Williams K.H."/>
            <person name="Hubbard S.S."/>
            <person name="Banfield J.F."/>
        </authorList>
    </citation>
    <scope>NUCLEOTIDE SEQUENCE [LARGE SCALE GENOMIC DNA]</scope>
</reference>
<feature type="transmembrane region" description="Helical" evidence="1">
    <location>
        <begin position="64"/>
        <end position="81"/>
    </location>
</feature>
<gene>
    <name evidence="2" type="ORF">A3A40_01485</name>
</gene>
<proteinExistence type="predicted"/>
<comment type="caution">
    <text evidence="2">The sequence shown here is derived from an EMBL/GenBank/DDBJ whole genome shotgun (WGS) entry which is preliminary data.</text>
</comment>
<feature type="transmembrane region" description="Helical" evidence="1">
    <location>
        <begin position="227"/>
        <end position="249"/>
    </location>
</feature>
<evidence type="ECO:0000313" key="3">
    <source>
        <dbReference type="Proteomes" id="UP000178427"/>
    </source>
</evidence>
<dbReference type="AlphaFoldDB" id="A0A1F6EJ93"/>
<feature type="transmembrane region" description="Helical" evidence="1">
    <location>
        <begin position="31"/>
        <end position="52"/>
    </location>
</feature>
<dbReference type="InterPro" id="IPR026898">
    <property type="entry name" value="PrsW"/>
</dbReference>
<sequence length="261" mass="28760">MSIIIIDWQSFLHAIISFFSGIPTLIPDTPYTPVIAAVAGGVFPALAWLWFWRREDAPHPEPRRLIALAFFAGMVTVAVVIPIQKYVATFLATQAVIFTAWSAIEEVTKYFAARVTVLWRREDDEPIDPVIYMVAVALGFAAIENALFLLSPLSGNTVTQTIMTGNLRFVGATLLHVLSSAVIGVALALSFYKPRAAKRVYAAVGVILAIALHSAFNFLILNTAEEHLLRTFGLVWLGLIALLAVLEYVKRIHPILKARFS</sequence>
<organism evidence="2 3">
    <name type="scientific">Candidatus Kaiserbacteria bacterium RIFCSPLOWO2_01_FULL_54_20</name>
    <dbReference type="NCBI Taxonomy" id="1798513"/>
    <lineage>
        <taxon>Bacteria</taxon>
        <taxon>Candidatus Kaiseribacteriota</taxon>
    </lineage>
</organism>
<keyword evidence="1" id="KW-1133">Transmembrane helix</keyword>
<dbReference type="EMBL" id="MFMA01000041">
    <property type="protein sequence ID" value="OGG73733.1"/>
    <property type="molecule type" value="Genomic_DNA"/>
</dbReference>
<feature type="transmembrane region" description="Helical" evidence="1">
    <location>
        <begin position="169"/>
        <end position="189"/>
    </location>
</feature>
<dbReference type="PANTHER" id="PTHR36844">
    <property type="entry name" value="PROTEASE PRSW"/>
    <property type="match status" value="1"/>
</dbReference>
<feature type="transmembrane region" description="Helical" evidence="1">
    <location>
        <begin position="201"/>
        <end position="221"/>
    </location>
</feature>
<keyword evidence="1" id="KW-0472">Membrane</keyword>
<protein>
    <recommendedName>
        <fullName evidence="4">Protease PrsW</fullName>
    </recommendedName>
</protein>
<evidence type="ECO:0008006" key="4">
    <source>
        <dbReference type="Google" id="ProtNLM"/>
    </source>
</evidence>
<dbReference type="GO" id="GO:0008233">
    <property type="term" value="F:peptidase activity"/>
    <property type="evidence" value="ECO:0007669"/>
    <property type="project" value="InterPro"/>
</dbReference>